<keyword evidence="1" id="KW-0472">Membrane</keyword>
<name>A0AAD4PU75_9EURO</name>
<keyword evidence="3" id="KW-1185">Reference proteome</keyword>
<proteinExistence type="predicted"/>
<evidence type="ECO:0000313" key="2">
    <source>
        <dbReference type="EMBL" id="KAH8688983.1"/>
    </source>
</evidence>
<dbReference type="InterPro" id="IPR024079">
    <property type="entry name" value="MetalloPept_cat_dom_sf"/>
</dbReference>
<dbReference type="GeneID" id="70244944"/>
<dbReference type="Gene3D" id="3.40.390.10">
    <property type="entry name" value="Collagenase (Catalytic Domain)"/>
    <property type="match status" value="1"/>
</dbReference>
<dbReference type="AlphaFoldDB" id="A0AAD4PU75"/>
<dbReference type="SUPFAM" id="SSF55486">
    <property type="entry name" value="Metalloproteases ('zincins'), catalytic domain"/>
    <property type="match status" value="1"/>
</dbReference>
<evidence type="ECO:0008006" key="4">
    <source>
        <dbReference type="Google" id="ProtNLM"/>
    </source>
</evidence>
<dbReference type="GO" id="GO:0008237">
    <property type="term" value="F:metallopeptidase activity"/>
    <property type="evidence" value="ECO:0007669"/>
    <property type="project" value="InterPro"/>
</dbReference>
<organism evidence="2 3">
    <name type="scientific">Talaromyces proteolyticus</name>
    <dbReference type="NCBI Taxonomy" id="1131652"/>
    <lineage>
        <taxon>Eukaryota</taxon>
        <taxon>Fungi</taxon>
        <taxon>Dikarya</taxon>
        <taxon>Ascomycota</taxon>
        <taxon>Pezizomycotina</taxon>
        <taxon>Eurotiomycetes</taxon>
        <taxon>Eurotiomycetidae</taxon>
        <taxon>Eurotiales</taxon>
        <taxon>Trichocomaceae</taxon>
        <taxon>Talaromyces</taxon>
        <taxon>Talaromyces sect. Bacilispori</taxon>
    </lineage>
</organism>
<keyword evidence="1" id="KW-1133">Transmembrane helix</keyword>
<evidence type="ECO:0000256" key="1">
    <source>
        <dbReference type="SAM" id="Phobius"/>
    </source>
</evidence>
<evidence type="ECO:0000313" key="3">
    <source>
        <dbReference type="Proteomes" id="UP001201262"/>
    </source>
</evidence>
<reference evidence="2" key="1">
    <citation type="submission" date="2021-12" db="EMBL/GenBank/DDBJ databases">
        <title>Convergent genome expansion in fungi linked to evolution of root-endophyte symbiosis.</title>
        <authorList>
            <consortium name="DOE Joint Genome Institute"/>
            <person name="Ke Y.-H."/>
            <person name="Bonito G."/>
            <person name="Liao H.-L."/>
            <person name="Looney B."/>
            <person name="Rojas-Flechas A."/>
            <person name="Nash J."/>
            <person name="Hameed K."/>
            <person name="Schadt C."/>
            <person name="Martin F."/>
            <person name="Crous P.W."/>
            <person name="Miettinen O."/>
            <person name="Magnuson J.K."/>
            <person name="Labbe J."/>
            <person name="Jacobson D."/>
            <person name="Doktycz M.J."/>
            <person name="Veneault-Fourrey C."/>
            <person name="Kuo A."/>
            <person name="Mondo S."/>
            <person name="Calhoun S."/>
            <person name="Riley R."/>
            <person name="Ohm R."/>
            <person name="LaButti K."/>
            <person name="Andreopoulos B."/>
            <person name="Pangilinan J."/>
            <person name="Nolan M."/>
            <person name="Tritt A."/>
            <person name="Clum A."/>
            <person name="Lipzen A."/>
            <person name="Daum C."/>
            <person name="Barry K."/>
            <person name="Grigoriev I.V."/>
            <person name="Vilgalys R."/>
        </authorList>
    </citation>
    <scope>NUCLEOTIDE SEQUENCE</scope>
    <source>
        <strain evidence="2">PMI_201</strain>
    </source>
</reference>
<keyword evidence="1" id="KW-0812">Transmembrane</keyword>
<dbReference type="RefSeq" id="XP_046065409.1">
    <property type="nucleotide sequence ID" value="XM_046214657.1"/>
</dbReference>
<dbReference type="Proteomes" id="UP001201262">
    <property type="component" value="Unassembled WGS sequence"/>
</dbReference>
<accession>A0AAD4PU75</accession>
<dbReference type="EMBL" id="JAJTJA010000016">
    <property type="protein sequence ID" value="KAH8688983.1"/>
    <property type="molecule type" value="Genomic_DNA"/>
</dbReference>
<sequence>MFTKDSVMYCIRQLIIILFIFQIALPNLAHKVSRNHSKRAARTTVDCEDNEWDQMLWDAFDDAISAAEYAKDQLGYLSSFLGLCEELKRGRNSGNTKQKMILMTFESIFGQVLYDRKSRNADEQNRRGRERVAEISGFVTGIGQLYDGPITSSLHIFCHEDFLQYSFTDNDTHDWYTDTRPAANGGGRVLDATRVSCSFSNPIPVAYSYSSAVVTHHMAVFCPNQFQTWEGYDRMSVMHDTRDWYGEAMHLDTIAKRYILHAVLHELSHSDHIFGVPGLEDVPCGEGNRNPAYGWVCITHLASNNPESAILNADSFATFVMAMYLSNADWHTGWAMPFNDNDEMGDC</sequence>
<comment type="caution">
    <text evidence="2">The sequence shown here is derived from an EMBL/GenBank/DDBJ whole genome shotgun (WGS) entry which is preliminary data.</text>
</comment>
<gene>
    <name evidence="2" type="ORF">BGW36DRAFT_365519</name>
</gene>
<protein>
    <recommendedName>
        <fullName evidence="4">Lysine-specific metallo-endopeptidase domain-containing protein</fullName>
    </recommendedName>
</protein>
<feature type="transmembrane region" description="Helical" evidence="1">
    <location>
        <begin position="6"/>
        <end position="29"/>
    </location>
</feature>